<dbReference type="CDD" id="cd00167">
    <property type="entry name" value="SANT"/>
    <property type="match status" value="1"/>
</dbReference>
<keyword evidence="2" id="KW-0238">DNA-binding</keyword>
<evidence type="ECO:0000259" key="1">
    <source>
        <dbReference type="PROSITE" id="PS50090"/>
    </source>
</evidence>
<dbReference type="GO" id="GO:0003677">
    <property type="term" value="F:DNA binding"/>
    <property type="evidence" value="ECO:0007669"/>
    <property type="project" value="UniProtKB-KW"/>
</dbReference>
<evidence type="ECO:0000313" key="4">
    <source>
        <dbReference type="Proteomes" id="UP001642409"/>
    </source>
</evidence>
<name>A0AA86TSG9_9EUKA</name>
<proteinExistence type="predicted"/>
<comment type="caution">
    <text evidence="2">The sequence shown here is derived from an EMBL/GenBank/DDBJ whole genome shotgun (WGS) entry which is preliminary data.</text>
</comment>
<dbReference type="Gene3D" id="1.10.10.60">
    <property type="entry name" value="Homeodomain-like"/>
    <property type="match status" value="2"/>
</dbReference>
<keyword evidence="4" id="KW-1185">Reference proteome</keyword>
<gene>
    <name evidence="2" type="ORF">HINF_LOCUS14611</name>
    <name evidence="3" type="ORF">HINF_LOCUS1521</name>
</gene>
<dbReference type="EMBL" id="CAXDID020000003">
    <property type="protein sequence ID" value="CAL5971670.1"/>
    <property type="molecule type" value="Genomic_DNA"/>
</dbReference>
<evidence type="ECO:0000313" key="2">
    <source>
        <dbReference type="EMBL" id="CAI9926966.1"/>
    </source>
</evidence>
<feature type="domain" description="Myb-like" evidence="1">
    <location>
        <begin position="99"/>
        <end position="154"/>
    </location>
</feature>
<dbReference type="InterPro" id="IPR001005">
    <property type="entry name" value="SANT/Myb"/>
</dbReference>
<protein>
    <submittedName>
        <fullName evidence="2">Myb-like DNA-binding domain-containing protein</fullName>
    </submittedName>
    <submittedName>
        <fullName evidence="3">Myb-like_DNA-binding domain-containing protein</fullName>
    </submittedName>
</protein>
<dbReference type="SMART" id="SM00717">
    <property type="entry name" value="SANT"/>
    <property type="match status" value="2"/>
</dbReference>
<evidence type="ECO:0000313" key="3">
    <source>
        <dbReference type="EMBL" id="CAL5971670.1"/>
    </source>
</evidence>
<dbReference type="SUPFAM" id="SSF46689">
    <property type="entry name" value="Homeodomain-like"/>
    <property type="match status" value="1"/>
</dbReference>
<dbReference type="PROSITE" id="PS50090">
    <property type="entry name" value="MYB_LIKE"/>
    <property type="match status" value="2"/>
</dbReference>
<organism evidence="2">
    <name type="scientific">Hexamita inflata</name>
    <dbReference type="NCBI Taxonomy" id="28002"/>
    <lineage>
        <taxon>Eukaryota</taxon>
        <taxon>Metamonada</taxon>
        <taxon>Diplomonadida</taxon>
        <taxon>Hexamitidae</taxon>
        <taxon>Hexamitinae</taxon>
        <taxon>Hexamita</taxon>
    </lineage>
</organism>
<dbReference type="AlphaFoldDB" id="A0AA86TSG9"/>
<dbReference type="InterPro" id="IPR009057">
    <property type="entry name" value="Homeodomain-like_sf"/>
</dbReference>
<dbReference type="Proteomes" id="UP001642409">
    <property type="component" value="Unassembled WGS sequence"/>
</dbReference>
<feature type="domain" description="Myb-like" evidence="1">
    <location>
        <begin position="158"/>
        <end position="208"/>
    </location>
</feature>
<reference evidence="2" key="1">
    <citation type="submission" date="2023-06" db="EMBL/GenBank/DDBJ databases">
        <authorList>
            <person name="Kurt Z."/>
        </authorList>
    </citation>
    <scope>NUCLEOTIDE SEQUENCE</scope>
</reference>
<accession>A0AA86TSG9</accession>
<sequence length="234" mass="27786">MKKQNNSKRNQTEKKQLQLTAQNATKNHEKIILNWTKINWTVQMKTDFNLKLNSEQKKDTSTENVQTLKLNINLTIEDQKVKEHQIVNSNQNNKNEQITREHNYSKWSQAEKEQLNALVTRQQQINEKPNWTEIATQIQTKTARQCYDQHNILTKKQNSSDQRHFWTQREEEQLLKLFKQAPYQWECIQSEFANISINQLKNKYNLLTKQIQAKAMGKVERHEVAGQLKNLLGM</sequence>
<reference evidence="3 4" key="2">
    <citation type="submission" date="2024-07" db="EMBL/GenBank/DDBJ databases">
        <authorList>
            <person name="Akdeniz Z."/>
        </authorList>
    </citation>
    <scope>NUCLEOTIDE SEQUENCE [LARGE SCALE GENOMIC DNA]</scope>
</reference>
<dbReference type="EMBL" id="CATOUU010000380">
    <property type="protein sequence ID" value="CAI9926966.1"/>
    <property type="molecule type" value="Genomic_DNA"/>
</dbReference>